<name>A0AAJ0MFH2_9PEZI</name>
<feature type="compositionally biased region" description="Low complexity" evidence="1">
    <location>
        <begin position="21"/>
        <end position="48"/>
    </location>
</feature>
<keyword evidence="4" id="KW-1185">Reference proteome</keyword>
<keyword evidence="2" id="KW-0472">Membrane</keyword>
<keyword evidence="2" id="KW-0812">Transmembrane</keyword>
<reference evidence="3" key="2">
    <citation type="submission" date="2023-06" db="EMBL/GenBank/DDBJ databases">
        <authorList>
            <consortium name="Lawrence Berkeley National Laboratory"/>
            <person name="Haridas S."/>
            <person name="Hensen N."/>
            <person name="Bonometti L."/>
            <person name="Westerberg I."/>
            <person name="Brannstrom I.O."/>
            <person name="Guillou S."/>
            <person name="Cros-Aarteil S."/>
            <person name="Calhoun S."/>
            <person name="Kuo A."/>
            <person name="Mondo S."/>
            <person name="Pangilinan J."/>
            <person name="Riley R."/>
            <person name="Labutti K."/>
            <person name="Andreopoulos B."/>
            <person name="Lipzen A."/>
            <person name="Chen C."/>
            <person name="Yanf M."/>
            <person name="Daum C."/>
            <person name="Ng V."/>
            <person name="Clum A."/>
            <person name="Steindorff A."/>
            <person name="Ohm R."/>
            <person name="Martin F."/>
            <person name="Silar P."/>
            <person name="Natvig D."/>
            <person name="Lalanne C."/>
            <person name="Gautier V."/>
            <person name="Ament-Velasquez S.L."/>
            <person name="Kruys A."/>
            <person name="Hutchinson M.I."/>
            <person name="Powell A.J."/>
            <person name="Barry K."/>
            <person name="Miller A.N."/>
            <person name="Grigoriev I.V."/>
            <person name="Debuchy R."/>
            <person name="Gladieux P."/>
            <person name="Thoren M.H."/>
            <person name="Johannesson H."/>
        </authorList>
    </citation>
    <scope>NUCLEOTIDE SEQUENCE</scope>
    <source>
        <strain evidence="3">CBS 955.72</strain>
    </source>
</reference>
<proteinExistence type="predicted"/>
<feature type="transmembrane region" description="Helical" evidence="2">
    <location>
        <begin position="101"/>
        <end position="122"/>
    </location>
</feature>
<evidence type="ECO:0000313" key="4">
    <source>
        <dbReference type="Proteomes" id="UP001275084"/>
    </source>
</evidence>
<feature type="transmembrane region" description="Helical" evidence="2">
    <location>
        <begin position="711"/>
        <end position="736"/>
    </location>
</feature>
<organism evidence="3 4">
    <name type="scientific">Lasiosphaeria hispida</name>
    <dbReference type="NCBI Taxonomy" id="260671"/>
    <lineage>
        <taxon>Eukaryota</taxon>
        <taxon>Fungi</taxon>
        <taxon>Dikarya</taxon>
        <taxon>Ascomycota</taxon>
        <taxon>Pezizomycotina</taxon>
        <taxon>Sordariomycetes</taxon>
        <taxon>Sordariomycetidae</taxon>
        <taxon>Sordariales</taxon>
        <taxon>Lasiosphaeriaceae</taxon>
        <taxon>Lasiosphaeria</taxon>
    </lineage>
</organism>
<protein>
    <submittedName>
        <fullName evidence="3">Uncharacterized protein</fullName>
    </submittedName>
</protein>
<reference evidence="3" key="1">
    <citation type="journal article" date="2023" name="Mol. Phylogenet. Evol.">
        <title>Genome-scale phylogeny and comparative genomics of the fungal order Sordariales.</title>
        <authorList>
            <person name="Hensen N."/>
            <person name="Bonometti L."/>
            <person name="Westerberg I."/>
            <person name="Brannstrom I.O."/>
            <person name="Guillou S."/>
            <person name="Cros-Aarteil S."/>
            <person name="Calhoun S."/>
            <person name="Haridas S."/>
            <person name="Kuo A."/>
            <person name="Mondo S."/>
            <person name="Pangilinan J."/>
            <person name="Riley R."/>
            <person name="LaButti K."/>
            <person name="Andreopoulos B."/>
            <person name="Lipzen A."/>
            <person name="Chen C."/>
            <person name="Yan M."/>
            <person name="Daum C."/>
            <person name="Ng V."/>
            <person name="Clum A."/>
            <person name="Steindorff A."/>
            <person name="Ohm R.A."/>
            <person name="Martin F."/>
            <person name="Silar P."/>
            <person name="Natvig D.O."/>
            <person name="Lalanne C."/>
            <person name="Gautier V."/>
            <person name="Ament-Velasquez S.L."/>
            <person name="Kruys A."/>
            <person name="Hutchinson M.I."/>
            <person name="Powell A.J."/>
            <person name="Barry K."/>
            <person name="Miller A.N."/>
            <person name="Grigoriev I.V."/>
            <person name="Debuchy R."/>
            <person name="Gladieux P."/>
            <person name="Hiltunen Thoren M."/>
            <person name="Johannesson H."/>
        </authorList>
    </citation>
    <scope>NUCLEOTIDE SEQUENCE</scope>
    <source>
        <strain evidence="3">CBS 955.72</strain>
    </source>
</reference>
<sequence length="769" mass="83461">MDAGGLPPTESNHVSSDVEEAAPNVEEAAPNVEEAAPNIEEAAPNVEEAAPDVEEAAPNAEEVVPPDTRLLDTSDSDGSGGKSDESAPKGRKALSGPTTRLWNSVVHVPPMTIAGVLVYINLKRLFWFYESTVSKQSYMGPSVDTIKNLLQLAAKVHELLIAASLGAIILKLFQRRLVEKKLPFGLLTGAYRVGDVAYIFSGQFWGSLHSQTTLVPLLLGIFLLVTTIVLTLVGPASAILMVPELDWFPLSDAFSNIQGPIFYNRSPNDTWPRVLDGSARGVEYCDSEAGLVAYQCPAGGYSELWNWVSGWEISTLTNYPTFQEPVGGLRRQLILGGVFGEQYEDGLTTFTTTVSMPSMLTISRLLEYSRYKSVDLGSLSKASRYRLKTLDNTPIYQPLVQTGCSAYNREDFLAATKPVGAMYDTSFIECFGDPQCERLIAEKRYAQSDLWNSTSLSPRIALFGANESFEHPLFASASIPYWSGKEKEVKVWVFTCAIMAHWAPSVLTVSPSESALVVSNITDLADVFHRTDVESLPPMGPAINIKDSWVRFLNPELPVANLPNSTSLNSSSAAAKTYTPLGMLLGVLLAGAQNNTVSVFDPAGGYVGGVDFAKTVLQKLLGAMVADGLARVASDQGSFALVADDDTNMTFANFGKRPGLAAGDGTGNLSPGELNYSREEMHEAIRNKVIYEFDVERYGYGSGKEGPTMGFALAVMYIYFVIVGSYALYVACAMYFQRPRGLSTVVAWGDVQNMLLLAWNSKPEPNRQG</sequence>
<evidence type="ECO:0000313" key="3">
    <source>
        <dbReference type="EMBL" id="KAK3356711.1"/>
    </source>
</evidence>
<evidence type="ECO:0000256" key="1">
    <source>
        <dbReference type="SAM" id="MobiDB-lite"/>
    </source>
</evidence>
<dbReference type="AlphaFoldDB" id="A0AAJ0MFH2"/>
<dbReference type="EMBL" id="JAUIQD010000003">
    <property type="protein sequence ID" value="KAK3356711.1"/>
    <property type="molecule type" value="Genomic_DNA"/>
</dbReference>
<gene>
    <name evidence="3" type="ORF">B0T25DRAFT_566048</name>
</gene>
<feature type="region of interest" description="Disordered" evidence="1">
    <location>
        <begin position="1"/>
        <end position="96"/>
    </location>
</feature>
<keyword evidence="2" id="KW-1133">Transmembrane helix</keyword>
<accession>A0AAJ0MFH2</accession>
<comment type="caution">
    <text evidence="3">The sequence shown here is derived from an EMBL/GenBank/DDBJ whole genome shotgun (WGS) entry which is preliminary data.</text>
</comment>
<feature type="transmembrane region" description="Helical" evidence="2">
    <location>
        <begin position="217"/>
        <end position="242"/>
    </location>
</feature>
<feature type="compositionally biased region" description="Low complexity" evidence="1">
    <location>
        <begin position="56"/>
        <end position="66"/>
    </location>
</feature>
<dbReference type="Proteomes" id="UP001275084">
    <property type="component" value="Unassembled WGS sequence"/>
</dbReference>
<evidence type="ECO:0000256" key="2">
    <source>
        <dbReference type="SAM" id="Phobius"/>
    </source>
</evidence>